<feature type="compositionally biased region" description="Basic and acidic residues" evidence="5">
    <location>
        <begin position="540"/>
        <end position="581"/>
    </location>
</feature>
<keyword evidence="7" id="KW-1185">Reference proteome</keyword>
<feature type="compositionally biased region" description="Low complexity" evidence="5">
    <location>
        <begin position="520"/>
        <end position="539"/>
    </location>
</feature>
<dbReference type="GO" id="GO:0000981">
    <property type="term" value="F:DNA-binding transcription factor activity, RNA polymerase II-specific"/>
    <property type="evidence" value="ECO:0007669"/>
    <property type="project" value="TreeGrafter"/>
</dbReference>
<evidence type="ECO:0000256" key="1">
    <source>
        <dbReference type="ARBA" id="ARBA00022723"/>
    </source>
</evidence>
<protein>
    <submittedName>
        <fullName evidence="8">Uncharacterized protein LOC109470783</fullName>
    </submittedName>
</protein>
<dbReference type="KEGG" id="bbel:109470783"/>
<keyword evidence="3" id="KW-0862">Zinc</keyword>
<feature type="region of interest" description="Disordered" evidence="5">
    <location>
        <begin position="664"/>
        <end position="689"/>
    </location>
</feature>
<organism evidence="7 8">
    <name type="scientific">Branchiostoma belcheri</name>
    <name type="common">Amphioxus</name>
    <dbReference type="NCBI Taxonomy" id="7741"/>
    <lineage>
        <taxon>Eukaryota</taxon>
        <taxon>Metazoa</taxon>
        <taxon>Chordata</taxon>
        <taxon>Cephalochordata</taxon>
        <taxon>Leptocardii</taxon>
        <taxon>Amphioxiformes</taxon>
        <taxon>Branchiostomatidae</taxon>
        <taxon>Branchiostoma</taxon>
    </lineage>
</organism>
<dbReference type="PANTHER" id="PTHR10237">
    <property type="entry name" value="DEFORMED EPIDERMAL AUTOREGULATORY FACTOR 1 HOMOLOG SUPPRESSIN"/>
    <property type="match status" value="1"/>
</dbReference>
<sequence>MAESQPEEETKRKEQKCTCHYGCCICSEKHRVIAIMRSKRFRDKFGSLVDLALTEDDDFTPDRSNEAVAKMESEAYIMCVYKQKIPHYPPISDMEQPMPKRHIDVYREIHKDKFSLKEFYSLSSEDLKKLDTTVWTERERYVKRCEENYIAGMLGATHQGPERRRELYSIAVGVMLDYVLEEAENKKANPLSSLNCPVHALRAMTPFFERLTEAGMDRILRMVELDKRDMGIQREVCTLCLCYINHPKAGMVLAEALGKILLNCEEEDFPFYGSLMKEIFCYVCPIPGVHMYVDPDIFSTLIKYHCIALLLSSSKMVNREIVDNLKIARAFDSVPIAEKAFLSNRVEVDSLYEPNFIIFMTDVGYPVLPGDARLKRLMDMHEEFNKECLKLGMEKDMMVENDQHYKKRISKELKRWKKVSQEDPELVERKKDMDLLADCLTRSVETWIWDWGEGGITSKFMTVPEKPYRFAEGLMPELAELVEKNNPKPIDPEMVKDLLERTKHRAPKVVAAQLLAQAQAQAQKTTTTSTTTTSTSTSTKPEKDKAKKSTKSESAKNKAKKTEPEAVKSKSTVKPEPEKSKSKSTKQGTAGKTKAEKSAGKSASSKATSDQDSSSPSPTQDETDESKPLKVKQLQRCGFCNRQELPEAKFQKCARCRKTRYCSKECQHQHWRGGHKDECQEKKSKKTEE</sequence>
<dbReference type="AlphaFoldDB" id="A0A6P4YLZ0"/>
<reference evidence="8" key="1">
    <citation type="submission" date="2025-08" db="UniProtKB">
        <authorList>
            <consortium name="RefSeq"/>
        </authorList>
    </citation>
    <scope>IDENTIFICATION</scope>
    <source>
        <tissue evidence="8">Gonad</tissue>
    </source>
</reference>
<dbReference type="PANTHER" id="PTHR10237:SF15">
    <property type="entry name" value="LD37257P"/>
    <property type="match status" value="1"/>
</dbReference>
<keyword evidence="2 4" id="KW-0863">Zinc-finger</keyword>
<dbReference type="PROSITE" id="PS50865">
    <property type="entry name" value="ZF_MYND_2"/>
    <property type="match status" value="1"/>
</dbReference>
<dbReference type="InterPro" id="IPR024119">
    <property type="entry name" value="TF_DEAF-1"/>
</dbReference>
<keyword evidence="1" id="KW-0479">Metal-binding</keyword>
<evidence type="ECO:0000256" key="4">
    <source>
        <dbReference type="PROSITE-ProRule" id="PRU00134"/>
    </source>
</evidence>
<evidence type="ECO:0000256" key="5">
    <source>
        <dbReference type="SAM" id="MobiDB-lite"/>
    </source>
</evidence>
<evidence type="ECO:0000259" key="6">
    <source>
        <dbReference type="PROSITE" id="PS50865"/>
    </source>
</evidence>
<dbReference type="InterPro" id="IPR002893">
    <property type="entry name" value="Znf_MYND"/>
</dbReference>
<dbReference type="Gene3D" id="6.10.140.2220">
    <property type="match status" value="1"/>
</dbReference>
<feature type="domain" description="MYND-type" evidence="6">
    <location>
        <begin position="637"/>
        <end position="679"/>
    </location>
</feature>
<dbReference type="Pfam" id="PF01753">
    <property type="entry name" value="zf-MYND"/>
    <property type="match status" value="1"/>
</dbReference>
<evidence type="ECO:0000313" key="8">
    <source>
        <dbReference type="RefSeq" id="XP_019625418.1"/>
    </source>
</evidence>
<evidence type="ECO:0000256" key="3">
    <source>
        <dbReference type="ARBA" id="ARBA00022833"/>
    </source>
</evidence>
<dbReference type="PROSITE" id="PS01360">
    <property type="entry name" value="ZF_MYND_1"/>
    <property type="match status" value="1"/>
</dbReference>
<evidence type="ECO:0000313" key="7">
    <source>
        <dbReference type="Proteomes" id="UP000515135"/>
    </source>
</evidence>
<dbReference type="OrthoDB" id="443682at2759"/>
<dbReference type="GeneID" id="109470783"/>
<feature type="region of interest" description="Disordered" evidence="5">
    <location>
        <begin position="520"/>
        <end position="630"/>
    </location>
</feature>
<dbReference type="GO" id="GO:0008270">
    <property type="term" value="F:zinc ion binding"/>
    <property type="evidence" value="ECO:0007669"/>
    <property type="project" value="UniProtKB-KW"/>
</dbReference>
<dbReference type="RefSeq" id="XP_019625418.1">
    <property type="nucleotide sequence ID" value="XM_019769859.1"/>
</dbReference>
<feature type="compositionally biased region" description="Low complexity" evidence="5">
    <location>
        <begin position="600"/>
        <end position="620"/>
    </location>
</feature>
<dbReference type="GO" id="GO:0005634">
    <property type="term" value="C:nucleus"/>
    <property type="evidence" value="ECO:0007669"/>
    <property type="project" value="TreeGrafter"/>
</dbReference>
<name>A0A6P4YLZ0_BRABE</name>
<proteinExistence type="predicted"/>
<dbReference type="SUPFAM" id="SSF144232">
    <property type="entry name" value="HIT/MYND zinc finger-like"/>
    <property type="match status" value="1"/>
</dbReference>
<dbReference type="Proteomes" id="UP000515135">
    <property type="component" value="Unplaced"/>
</dbReference>
<accession>A0A6P4YLZ0</accession>
<gene>
    <name evidence="8" type="primary">LOC109470783</name>
</gene>
<evidence type="ECO:0000256" key="2">
    <source>
        <dbReference type="ARBA" id="ARBA00022771"/>
    </source>
</evidence>